<dbReference type="RefSeq" id="WP_188764173.1">
    <property type="nucleotide sequence ID" value="NZ_BMKK01000001.1"/>
</dbReference>
<evidence type="ECO:0000259" key="1">
    <source>
        <dbReference type="Pfam" id="PF09359"/>
    </source>
</evidence>
<accession>A0A916YGE5</accession>
<protein>
    <recommendedName>
        <fullName evidence="1">VTC domain-containing protein</fullName>
    </recommendedName>
</protein>
<reference evidence="2" key="2">
    <citation type="submission" date="2020-09" db="EMBL/GenBank/DDBJ databases">
        <authorList>
            <person name="Sun Q."/>
            <person name="Zhou Y."/>
        </authorList>
    </citation>
    <scope>NUCLEOTIDE SEQUENCE</scope>
    <source>
        <strain evidence="2">CGMCC 1.15958</strain>
    </source>
</reference>
<gene>
    <name evidence="2" type="ORF">GCM10011514_04210</name>
</gene>
<dbReference type="CDD" id="cd07750">
    <property type="entry name" value="PolyPPase_VTC_like"/>
    <property type="match status" value="1"/>
</dbReference>
<keyword evidence="3" id="KW-1185">Reference proteome</keyword>
<dbReference type="InterPro" id="IPR042267">
    <property type="entry name" value="VTC_sf"/>
</dbReference>
<proteinExistence type="predicted"/>
<dbReference type="GO" id="GO:0006799">
    <property type="term" value="P:polyphosphate biosynthetic process"/>
    <property type="evidence" value="ECO:0007669"/>
    <property type="project" value="UniProtKB-ARBA"/>
</dbReference>
<reference evidence="2" key="1">
    <citation type="journal article" date="2014" name="Int. J. Syst. Evol. Microbiol.">
        <title>Complete genome sequence of Corynebacterium casei LMG S-19264T (=DSM 44701T), isolated from a smear-ripened cheese.</title>
        <authorList>
            <consortium name="US DOE Joint Genome Institute (JGI-PGF)"/>
            <person name="Walter F."/>
            <person name="Albersmeier A."/>
            <person name="Kalinowski J."/>
            <person name="Ruckert C."/>
        </authorList>
    </citation>
    <scope>NUCLEOTIDE SEQUENCE</scope>
    <source>
        <strain evidence="2">CGMCC 1.15958</strain>
    </source>
</reference>
<evidence type="ECO:0000313" key="2">
    <source>
        <dbReference type="EMBL" id="GGD43428.1"/>
    </source>
</evidence>
<comment type="caution">
    <text evidence="2">The sequence shown here is derived from an EMBL/GenBank/DDBJ whole genome shotgun (WGS) entry which is preliminary data.</text>
</comment>
<dbReference type="Proteomes" id="UP000609064">
    <property type="component" value="Unassembled WGS sequence"/>
</dbReference>
<dbReference type="InterPro" id="IPR018966">
    <property type="entry name" value="VTC_domain"/>
</dbReference>
<dbReference type="EMBL" id="BMKK01000001">
    <property type="protein sequence ID" value="GGD43428.1"/>
    <property type="molecule type" value="Genomic_DNA"/>
</dbReference>
<sequence length="266" mass="31109">MTPNIFFEKIQEEVKLFEPITLAEMEGVKLMDRMDVKYLIPVNLLPNILADAKQYYKLLEIENQRICPYQTLYYDTEDLRLYHQHQVGKQNRYKVRSRNYVGSNLQFFEVKFKNNHGRTIKKRIKTNGINEPYLHDESSAFLSKISPLEPENLQGVMWVNYSRLTLVSKQSPERLTIDLELTFKNDSKEVQYAQIAIAEIKQEKVGASPILDILKKYQLKSGSISKYCFGIISLFEGVKQNNFKKHLKRISKTLHQYESFTANAIA</sequence>
<feature type="domain" description="VTC" evidence="1">
    <location>
        <begin position="33"/>
        <end position="235"/>
    </location>
</feature>
<dbReference type="Gene3D" id="3.20.100.30">
    <property type="entry name" value="VTC, catalytic tunnel domain"/>
    <property type="match status" value="1"/>
</dbReference>
<dbReference type="AlphaFoldDB" id="A0A916YGE5"/>
<name>A0A916YGE5_9BACT</name>
<evidence type="ECO:0000313" key="3">
    <source>
        <dbReference type="Proteomes" id="UP000609064"/>
    </source>
</evidence>
<dbReference type="Pfam" id="PF09359">
    <property type="entry name" value="VTC"/>
    <property type="match status" value="1"/>
</dbReference>
<organism evidence="2 3">
    <name type="scientific">Emticicia aquatilis</name>
    <dbReference type="NCBI Taxonomy" id="1537369"/>
    <lineage>
        <taxon>Bacteria</taxon>
        <taxon>Pseudomonadati</taxon>
        <taxon>Bacteroidota</taxon>
        <taxon>Cytophagia</taxon>
        <taxon>Cytophagales</taxon>
        <taxon>Leadbetterellaceae</taxon>
        <taxon>Emticicia</taxon>
    </lineage>
</organism>